<reference evidence="1 2" key="1">
    <citation type="submission" date="2020-12" db="EMBL/GenBank/DDBJ databases">
        <title>Bacterial novel species Pedobacter sp. SD-b isolated from soil.</title>
        <authorList>
            <person name="Jung H.-Y."/>
        </authorList>
    </citation>
    <scope>NUCLEOTIDE SEQUENCE [LARGE SCALE GENOMIC DNA]</scope>
    <source>
        <strain evidence="1 2">SD-b</strain>
    </source>
</reference>
<accession>A0ABS1BL71</accession>
<evidence type="ECO:0000313" key="2">
    <source>
        <dbReference type="Proteomes" id="UP000660024"/>
    </source>
</evidence>
<keyword evidence="2" id="KW-1185">Reference proteome</keyword>
<proteinExistence type="predicted"/>
<dbReference type="RefSeq" id="WP_200586562.1">
    <property type="nucleotide sequence ID" value="NZ_JAEHFY010000016.1"/>
</dbReference>
<dbReference type="SUPFAM" id="SSF48452">
    <property type="entry name" value="TPR-like"/>
    <property type="match status" value="1"/>
</dbReference>
<name>A0ABS1BL71_9SPHI</name>
<dbReference type="Proteomes" id="UP000660024">
    <property type="component" value="Unassembled WGS sequence"/>
</dbReference>
<dbReference type="EMBL" id="JAEHFY010000016">
    <property type="protein sequence ID" value="MBK0383635.1"/>
    <property type="molecule type" value="Genomic_DNA"/>
</dbReference>
<protein>
    <recommendedName>
        <fullName evidence="3">Tetratricopeptide repeat-containing protein</fullName>
    </recommendedName>
</protein>
<dbReference type="Gene3D" id="1.25.40.10">
    <property type="entry name" value="Tetratricopeptide repeat domain"/>
    <property type="match status" value="2"/>
</dbReference>
<gene>
    <name evidence="1" type="ORF">I5M32_11765</name>
</gene>
<dbReference type="PROSITE" id="PS50293">
    <property type="entry name" value="TPR_REGION"/>
    <property type="match status" value="1"/>
</dbReference>
<comment type="caution">
    <text evidence="1">The sequence shown here is derived from an EMBL/GenBank/DDBJ whole genome shotgun (WGS) entry which is preliminary data.</text>
</comment>
<evidence type="ECO:0008006" key="3">
    <source>
        <dbReference type="Google" id="ProtNLM"/>
    </source>
</evidence>
<evidence type="ECO:0000313" key="1">
    <source>
        <dbReference type="EMBL" id="MBK0383635.1"/>
    </source>
</evidence>
<dbReference type="InterPro" id="IPR011990">
    <property type="entry name" value="TPR-like_helical_dom_sf"/>
</dbReference>
<organism evidence="1 2">
    <name type="scientific">Pedobacter segetis</name>
    <dbReference type="NCBI Taxonomy" id="2793069"/>
    <lineage>
        <taxon>Bacteria</taxon>
        <taxon>Pseudomonadati</taxon>
        <taxon>Bacteroidota</taxon>
        <taxon>Sphingobacteriia</taxon>
        <taxon>Sphingobacteriales</taxon>
        <taxon>Sphingobacteriaceae</taxon>
        <taxon>Pedobacter</taxon>
    </lineage>
</organism>
<sequence>MNDDVQKIKETPYQSEINKAWDEFHKDNIDVSQQICLKLISQYSDKSSCNYLLGHIHRIKKLFQQSADEFQAALEKDNGSNAGYIYYWLGEIYGESGWGDDECIYIYDRNKSDQFYEQAKACESYPADLLFKNGYKLKGKQRVDNYELGISKFPEMPDFYIKLSHHYEQLGLSDLQLATLERALENDWLSASIFYNLGLFYYKKGNFSVARDYF</sequence>